<evidence type="ECO:0000256" key="1">
    <source>
        <dbReference type="SAM" id="Coils"/>
    </source>
</evidence>
<feature type="transmembrane region" description="Helical" evidence="2">
    <location>
        <begin position="1195"/>
        <end position="1215"/>
    </location>
</feature>
<feature type="transmembrane region" description="Helical" evidence="2">
    <location>
        <begin position="768"/>
        <end position="788"/>
    </location>
</feature>
<feature type="transmembrane region" description="Helical" evidence="2">
    <location>
        <begin position="808"/>
        <end position="824"/>
    </location>
</feature>
<dbReference type="KEGG" id="fco:FCOL_06565"/>
<feature type="transmembrane region" description="Helical" evidence="2">
    <location>
        <begin position="744"/>
        <end position="762"/>
    </location>
</feature>
<protein>
    <submittedName>
        <fullName evidence="3">Membrane protein</fullName>
    </submittedName>
</protein>
<feature type="transmembrane region" description="Helical" evidence="2">
    <location>
        <begin position="544"/>
        <end position="563"/>
    </location>
</feature>
<feature type="transmembrane region" description="Helical" evidence="2">
    <location>
        <begin position="1043"/>
        <end position="1060"/>
    </location>
</feature>
<dbReference type="Proteomes" id="UP000005638">
    <property type="component" value="Chromosome"/>
</dbReference>
<proteinExistence type="predicted"/>
<feature type="transmembrane region" description="Helical" evidence="2">
    <location>
        <begin position="407"/>
        <end position="426"/>
    </location>
</feature>
<dbReference type="HOGENOM" id="CLU_272344_0_0_10"/>
<feature type="transmembrane region" description="Helical" evidence="2">
    <location>
        <begin position="1147"/>
        <end position="1164"/>
    </location>
</feature>
<feature type="transmembrane region" description="Helical" evidence="2">
    <location>
        <begin position="608"/>
        <end position="624"/>
    </location>
</feature>
<organism evidence="3 4">
    <name type="scientific">Flavobacterium columnare (strain ATCC 49512 / CIP 103533 / TG 44/87)</name>
    <dbReference type="NCBI Taxonomy" id="1041826"/>
    <lineage>
        <taxon>Bacteria</taxon>
        <taxon>Pseudomonadati</taxon>
        <taxon>Bacteroidota</taxon>
        <taxon>Flavobacteriia</taxon>
        <taxon>Flavobacteriales</taxon>
        <taxon>Flavobacteriaceae</taxon>
        <taxon>Flavobacterium</taxon>
    </lineage>
</organism>
<feature type="transmembrane region" description="Helical" evidence="2">
    <location>
        <begin position="684"/>
        <end position="706"/>
    </location>
</feature>
<keyword evidence="2" id="KW-0472">Membrane</keyword>
<feature type="transmembrane region" description="Helical" evidence="2">
    <location>
        <begin position="988"/>
        <end position="1009"/>
    </location>
</feature>
<feature type="coiled-coil region" evidence="1">
    <location>
        <begin position="19"/>
        <end position="53"/>
    </location>
</feature>
<dbReference type="AlphaFoldDB" id="G8X4T6"/>
<feature type="transmembrane region" description="Helical" evidence="2">
    <location>
        <begin position="456"/>
        <end position="477"/>
    </location>
</feature>
<evidence type="ECO:0000256" key="2">
    <source>
        <dbReference type="SAM" id="Phobius"/>
    </source>
</evidence>
<feature type="transmembrane region" description="Helical" evidence="2">
    <location>
        <begin position="1072"/>
        <end position="1089"/>
    </location>
</feature>
<feature type="transmembrane region" description="Helical" evidence="2">
    <location>
        <begin position="964"/>
        <end position="982"/>
    </location>
</feature>
<dbReference type="RefSeq" id="WP_014165409.1">
    <property type="nucleotide sequence ID" value="NC_016510.2"/>
</dbReference>
<reference evidence="3 4" key="1">
    <citation type="journal article" date="2012" name="J. Bacteriol.">
        <title>Genome Sequence of the Fish Pathogen Flavobacterium columnare ATCC 49512.</title>
        <authorList>
            <person name="Tekedar H.C."/>
            <person name="Karsi A."/>
            <person name="Gillaspy A.F."/>
            <person name="Dyer D.W."/>
            <person name="Benton N.R."/>
            <person name="Zaitshik J."/>
            <person name="Vamenta S."/>
            <person name="Banes M.M."/>
            <person name="Gulsoy N."/>
            <person name="Aboko-Cole M."/>
            <person name="Waldbieser G.C."/>
            <person name="Lawrence M.L."/>
        </authorList>
    </citation>
    <scope>NUCLEOTIDE SEQUENCE [LARGE SCALE GENOMIC DNA]</scope>
    <source>
        <strain evidence="4">ATCC 49512 / CIP 103533 / TG 44/87</strain>
    </source>
</reference>
<feature type="transmembrane region" description="Helical" evidence="2">
    <location>
        <begin position="510"/>
        <end position="532"/>
    </location>
</feature>
<feature type="transmembrane region" description="Helical" evidence="2">
    <location>
        <begin position="376"/>
        <end position="395"/>
    </location>
</feature>
<dbReference type="eggNOG" id="ENOG5033XD9">
    <property type="taxonomic scope" value="Bacteria"/>
</dbReference>
<feature type="transmembrane region" description="Helical" evidence="2">
    <location>
        <begin position="432"/>
        <end position="449"/>
    </location>
</feature>
<gene>
    <name evidence="3" type="ordered locus">FCOL_06565</name>
</gene>
<dbReference type="EMBL" id="CP003222">
    <property type="protein sequence ID" value="AEW86134.1"/>
    <property type="molecule type" value="Genomic_DNA"/>
</dbReference>
<keyword evidence="2" id="KW-1133">Transmembrane helix</keyword>
<feature type="transmembrane region" description="Helical" evidence="2">
    <location>
        <begin position="346"/>
        <end position="364"/>
    </location>
</feature>
<feature type="transmembrane region" description="Helical" evidence="2">
    <location>
        <begin position="636"/>
        <end position="653"/>
    </location>
</feature>
<evidence type="ECO:0000313" key="4">
    <source>
        <dbReference type="Proteomes" id="UP000005638"/>
    </source>
</evidence>
<feature type="transmembrane region" description="Helical" evidence="2">
    <location>
        <begin position="712"/>
        <end position="732"/>
    </location>
</feature>
<feature type="transmembrane region" description="Helical" evidence="2">
    <location>
        <begin position="249"/>
        <end position="267"/>
    </location>
</feature>
<feature type="transmembrane region" description="Helical" evidence="2">
    <location>
        <begin position="218"/>
        <end position="237"/>
    </location>
</feature>
<feature type="transmembrane region" description="Helical" evidence="2">
    <location>
        <begin position="483"/>
        <end position="503"/>
    </location>
</feature>
<evidence type="ECO:0000313" key="3">
    <source>
        <dbReference type="EMBL" id="AEW86134.1"/>
    </source>
</evidence>
<feature type="transmembrane region" description="Helical" evidence="2">
    <location>
        <begin position="191"/>
        <end position="211"/>
    </location>
</feature>
<feature type="transmembrane region" description="Helical" evidence="2">
    <location>
        <begin position="1095"/>
        <end position="1112"/>
    </location>
</feature>
<name>G8X4T6_FLACA</name>
<keyword evidence="2" id="KW-0812">Transmembrane</keyword>
<accession>G8X4T6</accession>
<sequence length="1225" mass="140808">MGFALLLLFIFVLVLYLKTSDLKKDVKNTSSDINKLKKENNSLKKELESLKLKLENGFITPTPSIPETEKPFEVTQEQKIESVSRIDIEFVPSDTIEEKQIVPEPINITTEVTPEFVTPIIPATPDEKIEVTSTETDQEVLSTKPPVINKIVEEEKETVPFTKEPIKEEVYQESAFSIFLKKAEKQFADNWTGILGTAIMVLGIGYLSIYTALKVSPFFRILILWLYAGLLIGSYYILKKKEKWISTGLWLRSAGASLFLFSCFGASQIDALTFISNTTLGYTLIGLGIGLNLYIGYIIKKQTFLSLHVILSILILCVIPDKLLITFLLAAITATIGIILSYKEKWEYHLLIVIIGFVIFDIWFNAQGTKLTTTENILAILGIIMVAGSCIFMQYRAIYENSHFDKPAFITHLINWLLFATGLISHATGSKFKIAVLFLGALICFFMALKARKKKVYWLYNLDGMVSFILAGLSIIMLNDWNIGLDIIACILYCLVLVCLFIVYKEREVLLHKILLGVNHFMVIALTIFFLLLETNSIAPNQSFNILFSSILLFCIAIAVPIISQIKKEYLEVDSLFLEKSISINGLLAMIASAIVILRCNALYGNSFYYTVIAFAGIWFVLEWKFEAKTFEIGRVIFYLLTIVIGLLLIQVQDKTYQDGLFSFGLLSIIVLNWYQKEFYKNDFYIRFFGIIGVNILLLILSFKYLSHFETLQIFSLFGISLLNHEFLWITYKRKNLCSNNQSILYLFYFLFIIIGTLTFIIKTTAFSNANTAFISIVIVLIESYVLFTKRFRKNIDDNLPNWEKLNVFNTEFIIITTLIFGISCLKITYLPIYVASLGVIYFIAFQKFIECKRFLVYSFALTVVAIILMVSTALNNSTNDYFVYLSQFISFAITLAYSYLYITDKNIPEDKNNAFVLTYIQNIGLLFLLLIQLQTNCISLFLMFLAISNYFIITRFKVKTHPFTISAIGLLSIATSLYYSVYKWNHFSLINWFLQLGAIALGVVLIGLLNKTEKVEAQKSYNQIIVNTWLSFIMFSQLEHQWLPIFWCVVAILNLYLYYKKISKVKNIHFTYYLLANLHLAFFSFNFYETRFLIFYLLLFILLTAYIYLNYKWAEEFKHKNSLLIYPATLSIGCFLYLTFDKGILTFFWILEALGLLILGIALKEKYFRYVSLSLVGLCLIRLMFFDLSNADFLIRALVLLSVGVVLLLMNTLFKKYKDRFDSN</sequence>
<keyword evidence="1" id="KW-0175">Coiled coil</keyword>
<feature type="transmembrane region" description="Helical" evidence="2">
    <location>
        <begin position="1171"/>
        <end position="1189"/>
    </location>
</feature>
<feature type="transmembrane region" description="Helical" evidence="2">
    <location>
        <begin position="855"/>
        <end position="876"/>
    </location>
</feature>
<feature type="transmembrane region" description="Helical" evidence="2">
    <location>
        <begin position="305"/>
        <end position="334"/>
    </location>
</feature>
<keyword evidence="4" id="KW-1185">Reference proteome</keyword>
<feature type="transmembrane region" description="Helical" evidence="2">
    <location>
        <begin position="830"/>
        <end position="846"/>
    </location>
</feature>
<feature type="transmembrane region" description="Helical" evidence="2">
    <location>
        <begin position="279"/>
        <end position="299"/>
    </location>
</feature>
<feature type="transmembrane region" description="Helical" evidence="2">
    <location>
        <begin position="882"/>
        <end position="903"/>
    </location>
</feature>
<feature type="transmembrane region" description="Helical" evidence="2">
    <location>
        <begin position="584"/>
        <end position="602"/>
    </location>
</feature>
<feature type="transmembrane region" description="Helical" evidence="2">
    <location>
        <begin position="1124"/>
        <end position="1141"/>
    </location>
</feature>
<feature type="transmembrane region" description="Helical" evidence="2">
    <location>
        <begin position="659"/>
        <end position="675"/>
    </location>
</feature>